<sequence length="265" mass="30864">MQAIDDKQFQHEFDNLMMLNHPNIVRLVGYCYETQRQHMDFQGRLVFAETTYRALCFEYMRMGNLRRHLSDELCGLDWQTRYKILKGTCEGLKYLHEGFEQPIYHLDLKPDNILLDENMVAKLADFGLSKLFDEEQTKVTQSPLGTIGYMPPKYLFGHIVSKKLDIFSLGVVMTQIIAGPKGHTRCAEMPYQEFLDQVHENCRNRLRKTCTSLPILEAYCKQVNICTEIGVSCMELDRHKRPSIVDIVHRLDETGIMIEKVTLFC</sequence>
<organism evidence="1 2">
    <name type="scientific">Avena sativa</name>
    <name type="common">Oat</name>
    <dbReference type="NCBI Taxonomy" id="4498"/>
    <lineage>
        <taxon>Eukaryota</taxon>
        <taxon>Viridiplantae</taxon>
        <taxon>Streptophyta</taxon>
        <taxon>Embryophyta</taxon>
        <taxon>Tracheophyta</taxon>
        <taxon>Spermatophyta</taxon>
        <taxon>Magnoliopsida</taxon>
        <taxon>Liliopsida</taxon>
        <taxon>Poales</taxon>
        <taxon>Poaceae</taxon>
        <taxon>BOP clade</taxon>
        <taxon>Pooideae</taxon>
        <taxon>Poodae</taxon>
        <taxon>Poeae</taxon>
        <taxon>Poeae Chloroplast Group 1 (Aveneae type)</taxon>
        <taxon>Aveninae</taxon>
        <taxon>Avena</taxon>
    </lineage>
</organism>
<dbReference type="Proteomes" id="UP001732700">
    <property type="component" value="Chromosome 3D"/>
</dbReference>
<name>A0ACD5W282_AVESA</name>
<proteinExistence type="predicted"/>
<reference evidence="1" key="2">
    <citation type="submission" date="2025-09" db="UniProtKB">
        <authorList>
            <consortium name="EnsemblPlants"/>
        </authorList>
    </citation>
    <scope>IDENTIFICATION</scope>
</reference>
<dbReference type="EnsemblPlants" id="AVESA.00010b.r2.3DG0563210.1">
    <property type="protein sequence ID" value="AVESA.00010b.r2.3DG0563210.1.CDS"/>
    <property type="gene ID" value="AVESA.00010b.r2.3DG0563210"/>
</dbReference>
<evidence type="ECO:0000313" key="1">
    <source>
        <dbReference type="EnsemblPlants" id="AVESA.00010b.r2.3DG0563210.1.CDS"/>
    </source>
</evidence>
<accession>A0ACD5W282</accession>
<evidence type="ECO:0000313" key="2">
    <source>
        <dbReference type="Proteomes" id="UP001732700"/>
    </source>
</evidence>
<protein>
    <submittedName>
        <fullName evidence="1">Uncharacterized protein</fullName>
    </submittedName>
</protein>
<reference evidence="1" key="1">
    <citation type="submission" date="2021-05" db="EMBL/GenBank/DDBJ databases">
        <authorList>
            <person name="Scholz U."/>
            <person name="Mascher M."/>
            <person name="Fiebig A."/>
        </authorList>
    </citation>
    <scope>NUCLEOTIDE SEQUENCE [LARGE SCALE GENOMIC DNA]</scope>
</reference>
<keyword evidence="2" id="KW-1185">Reference proteome</keyword>